<dbReference type="InterPro" id="IPR050706">
    <property type="entry name" value="Cyclic-di-GMP_PDE-like"/>
</dbReference>
<dbReference type="EMBL" id="JAEKJA010000020">
    <property type="protein sequence ID" value="MBJ3777708.1"/>
    <property type="molecule type" value="Genomic_DNA"/>
</dbReference>
<dbReference type="Gene3D" id="3.30.450.20">
    <property type="entry name" value="PAS domain"/>
    <property type="match status" value="1"/>
</dbReference>
<dbReference type="CDD" id="cd01949">
    <property type="entry name" value="GGDEF"/>
    <property type="match status" value="1"/>
</dbReference>
<dbReference type="SUPFAM" id="SSF141868">
    <property type="entry name" value="EAL domain-like"/>
    <property type="match status" value="1"/>
</dbReference>
<dbReference type="Gene3D" id="3.20.20.450">
    <property type="entry name" value="EAL domain"/>
    <property type="match status" value="1"/>
</dbReference>
<dbReference type="PANTHER" id="PTHR33121:SF70">
    <property type="entry name" value="SIGNALING PROTEIN YKOW"/>
    <property type="match status" value="1"/>
</dbReference>
<dbReference type="Pfam" id="PF00990">
    <property type="entry name" value="GGDEF"/>
    <property type="match status" value="1"/>
</dbReference>
<dbReference type="SUPFAM" id="SSF55785">
    <property type="entry name" value="PYP-like sensor domain (PAS domain)"/>
    <property type="match status" value="1"/>
</dbReference>
<feature type="domain" description="GGDEF" evidence="2">
    <location>
        <begin position="302"/>
        <end position="434"/>
    </location>
</feature>
<dbReference type="AlphaFoldDB" id="A0A934IJM7"/>
<dbReference type="InterPro" id="IPR035965">
    <property type="entry name" value="PAS-like_dom_sf"/>
</dbReference>
<feature type="domain" description="EAL" evidence="1">
    <location>
        <begin position="444"/>
        <end position="697"/>
    </location>
</feature>
<keyword evidence="4" id="KW-1185">Reference proteome</keyword>
<evidence type="ECO:0000259" key="1">
    <source>
        <dbReference type="PROSITE" id="PS50883"/>
    </source>
</evidence>
<dbReference type="PROSITE" id="PS50883">
    <property type="entry name" value="EAL"/>
    <property type="match status" value="1"/>
</dbReference>
<name>A0A934IJM7_9HYPH</name>
<dbReference type="Proteomes" id="UP000609531">
    <property type="component" value="Unassembled WGS sequence"/>
</dbReference>
<dbReference type="CDD" id="cd01948">
    <property type="entry name" value="EAL"/>
    <property type="match status" value="1"/>
</dbReference>
<reference evidence="3" key="1">
    <citation type="submission" date="2020-12" db="EMBL/GenBank/DDBJ databases">
        <title>Bacterial taxonomy.</title>
        <authorList>
            <person name="Pan X."/>
        </authorList>
    </citation>
    <scope>NUCLEOTIDE SEQUENCE</scope>
    <source>
        <strain evidence="3">B2012</strain>
    </source>
</reference>
<sequence>MEDTDDPFEELAASACNLLADNVGVRYSGVVAMETESLKTGSSEFLRLPEELRHHVVSAIVSTIGSAAFDEDAARSSQLIEVAVDQELGGRAASLFFPETETVVFLLPMSDQPVDVTRFRRAAVSALPIIYRIDDLREERARLVQKHGLLSYVEELAKVGGWEHSLATGRLLWSNELYAIHGLEPGDELTLDRVLQLYPSPGREKLSIEFERAAAEGGSFDMTAPIRTPAGERRIVRTVARSGTGRAGRMLYGITQDVTAQLSAERRLWWAANHDPVTSLPNRLLFEDRLSVAVQRARRDKRTFALVLIEISDFARLTDRAGYTVPDSHMMEVAGRLGTVTRASDTIARVSLNEFALLLYDINDNESLKAPMSRLKGQIEEMQSLDKGDGILMSAGVAFYPSHATGAEELMRAGEMALAQAKRKLSNPIVVFDRQIADDVAKRRETILGRARESLAKREFVPYYQPQIDIETNEVVGVEALVRWQTPDMLLDAKDFTYALDDHEIGSRVGRAVLDAVITDIAKLRQITDRPFRVSINASRTEVLRNDFLDTFLERTRNGNLKPNDFIIEITEDVIIGVDDQALHDKISFLVSSGVEFSLDDFGTGYASLIHITSFPVKEIKIDKQFIFGIETDRRKRAIVKGIIQIARSMGLHVIAEGVETTEQQEVLRDIGCRYAQGYLYSFPVPFSQFADMLERP</sequence>
<dbReference type="SMART" id="SM00267">
    <property type="entry name" value="GGDEF"/>
    <property type="match status" value="1"/>
</dbReference>
<protein>
    <submittedName>
        <fullName evidence="3">GGDEF domain-containing protein</fullName>
    </submittedName>
</protein>
<evidence type="ECO:0000259" key="2">
    <source>
        <dbReference type="PROSITE" id="PS50887"/>
    </source>
</evidence>
<proteinExistence type="predicted"/>
<dbReference type="Gene3D" id="3.30.70.270">
    <property type="match status" value="1"/>
</dbReference>
<dbReference type="SUPFAM" id="SSF55073">
    <property type="entry name" value="Nucleotide cyclase"/>
    <property type="match status" value="1"/>
</dbReference>
<dbReference type="SMART" id="SM00052">
    <property type="entry name" value="EAL"/>
    <property type="match status" value="1"/>
</dbReference>
<evidence type="ECO:0000313" key="3">
    <source>
        <dbReference type="EMBL" id="MBJ3777708.1"/>
    </source>
</evidence>
<dbReference type="InterPro" id="IPR035919">
    <property type="entry name" value="EAL_sf"/>
</dbReference>
<accession>A0A934IJM7</accession>
<organism evidence="3 4">
    <name type="scientific">Acuticoccus mangrovi</name>
    <dbReference type="NCBI Taxonomy" id="2796142"/>
    <lineage>
        <taxon>Bacteria</taxon>
        <taxon>Pseudomonadati</taxon>
        <taxon>Pseudomonadota</taxon>
        <taxon>Alphaproteobacteria</taxon>
        <taxon>Hyphomicrobiales</taxon>
        <taxon>Amorphaceae</taxon>
        <taxon>Acuticoccus</taxon>
    </lineage>
</organism>
<dbReference type="InterPro" id="IPR029787">
    <property type="entry name" value="Nucleotide_cyclase"/>
</dbReference>
<dbReference type="RefSeq" id="WP_198883616.1">
    <property type="nucleotide sequence ID" value="NZ_JAEKJA010000020.1"/>
</dbReference>
<dbReference type="InterPro" id="IPR001633">
    <property type="entry name" value="EAL_dom"/>
</dbReference>
<gene>
    <name evidence="3" type="ORF">JCR33_18525</name>
</gene>
<evidence type="ECO:0000313" key="4">
    <source>
        <dbReference type="Proteomes" id="UP000609531"/>
    </source>
</evidence>
<dbReference type="InterPro" id="IPR000160">
    <property type="entry name" value="GGDEF_dom"/>
</dbReference>
<dbReference type="InterPro" id="IPR043128">
    <property type="entry name" value="Rev_trsase/Diguanyl_cyclase"/>
</dbReference>
<dbReference type="PANTHER" id="PTHR33121">
    <property type="entry name" value="CYCLIC DI-GMP PHOSPHODIESTERASE PDEF"/>
    <property type="match status" value="1"/>
</dbReference>
<dbReference type="Pfam" id="PF00563">
    <property type="entry name" value="EAL"/>
    <property type="match status" value="1"/>
</dbReference>
<dbReference type="GO" id="GO:0071111">
    <property type="term" value="F:cyclic-guanylate-specific phosphodiesterase activity"/>
    <property type="evidence" value="ECO:0007669"/>
    <property type="project" value="InterPro"/>
</dbReference>
<dbReference type="NCBIfam" id="TIGR00254">
    <property type="entry name" value="GGDEF"/>
    <property type="match status" value="1"/>
</dbReference>
<comment type="caution">
    <text evidence="3">The sequence shown here is derived from an EMBL/GenBank/DDBJ whole genome shotgun (WGS) entry which is preliminary data.</text>
</comment>
<dbReference type="PROSITE" id="PS50887">
    <property type="entry name" value="GGDEF"/>
    <property type="match status" value="1"/>
</dbReference>